<reference evidence="2 3" key="1">
    <citation type="submission" date="2014-11" db="EMBL/GenBank/DDBJ databases">
        <authorList>
            <person name="Wibberg Daniel"/>
        </authorList>
    </citation>
    <scope>NUCLEOTIDE SEQUENCE [LARGE SCALE GENOMIC DNA]</scope>
    <source>
        <strain evidence="2">Rhizoctonia solani AG1-IB 7/3/14</strain>
    </source>
</reference>
<dbReference type="InterPro" id="IPR051678">
    <property type="entry name" value="AGP_Transferase"/>
</dbReference>
<evidence type="ECO:0000313" key="3">
    <source>
        <dbReference type="Proteomes" id="UP000059188"/>
    </source>
</evidence>
<dbReference type="Gene3D" id="3.30.200.20">
    <property type="entry name" value="Phosphorylase Kinase, domain 1"/>
    <property type="match status" value="1"/>
</dbReference>
<dbReference type="EMBL" id="LN679107">
    <property type="protein sequence ID" value="CEL63285.1"/>
    <property type="molecule type" value="Genomic_DNA"/>
</dbReference>
<dbReference type="SUPFAM" id="SSF56112">
    <property type="entry name" value="Protein kinase-like (PK-like)"/>
    <property type="match status" value="1"/>
</dbReference>
<organism evidence="2 3">
    <name type="scientific">Thanatephorus cucumeris (strain AG1-IB / isolate 7/3/14)</name>
    <name type="common">Lettuce bottom rot fungus</name>
    <name type="synonym">Rhizoctonia solani</name>
    <dbReference type="NCBI Taxonomy" id="1108050"/>
    <lineage>
        <taxon>Eukaryota</taxon>
        <taxon>Fungi</taxon>
        <taxon>Dikarya</taxon>
        <taxon>Basidiomycota</taxon>
        <taxon>Agaricomycotina</taxon>
        <taxon>Agaricomycetes</taxon>
        <taxon>Cantharellales</taxon>
        <taxon>Ceratobasidiaceae</taxon>
        <taxon>Rhizoctonia</taxon>
        <taxon>Rhizoctonia solani AG-1</taxon>
    </lineage>
</organism>
<dbReference type="Proteomes" id="UP000059188">
    <property type="component" value="Unassembled WGS sequence"/>
</dbReference>
<dbReference type="OrthoDB" id="25129at2759"/>
<evidence type="ECO:0000259" key="1">
    <source>
        <dbReference type="Pfam" id="PF01636"/>
    </source>
</evidence>
<dbReference type="Gene3D" id="3.90.1200.10">
    <property type="match status" value="1"/>
</dbReference>
<name>A0A0B7G008_THACB</name>
<evidence type="ECO:0000313" key="2">
    <source>
        <dbReference type="EMBL" id="CEL63285.1"/>
    </source>
</evidence>
<dbReference type="Pfam" id="PF01636">
    <property type="entry name" value="APH"/>
    <property type="match status" value="1"/>
</dbReference>
<sequence length="353" mass="39519">MDLSLMTIAGVEAYLASTQYAAMSIETVPGGHTAFVYRVVLKEPLETGEKTVIIKHSGDVARGLRHATIPGPFKLSAERMDFEHEALELVYSNPGLSAIVRVPRVHAYDPITHTLVMSDVAPCRLLSDVLLEADDELTAKIGGALGEFLGRLHAWTSLPEQDGVRRRFFENQASKNTIFGNRWGLAIAAAKKYDLEREWMVDLKQAGLEDAKSGGPVVCMGDFWFGEFGNILVSTTDDLNIYIVDWEMTRTARPELDLAHFATAAYSFVHVHKPNGLMREFFRAYKEHMRLDEMQLAINAGRDMLSFGAIMPWVRHRDESVKQSIVKLGVELFEAIRTNDQQALRENPVLADL</sequence>
<dbReference type="PANTHER" id="PTHR21310">
    <property type="entry name" value="AMINOGLYCOSIDE PHOSPHOTRANSFERASE-RELATED-RELATED"/>
    <property type="match status" value="1"/>
</dbReference>
<keyword evidence="3" id="KW-1185">Reference proteome</keyword>
<proteinExistence type="predicted"/>
<gene>
    <name evidence="2" type="ORF">RSOLAG1IB_05328</name>
</gene>
<dbReference type="InterPro" id="IPR011009">
    <property type="entry name" value="Kinase-like_dom_sf"/>
</dbReference>
<protein>
    <recommendedName>
        <fullName evidence="1">Aminoglycoside phosphotransferase domain-containing protein</fullName>
    </recommendedName>
</protein>
<dbReference type="AlphaFoldDB" id="A0A0B7G008"/>
<accession>A0A0B7G008</accession>
<dbReference type="InterPro" id="IPR002575">
    <property type="entry name" value="Aminoglycoside_PTrfase"/>
</dbReference>
<feature type="domain" description="Aminoglycoside phosphotransferase" evidence="1">
    <location>
        <begin position="75"/>
        <end position="285"/>
    </location>
</feature>